<accession>A0A1I1F1G1</accession>
<comment type="similarity">
    <text evidence="2">Belongs to the MreD family.</text>
</comment>
<keyword evidence="6 8" id="KW-1133">Transmembrane helix</keyword>
<reference evidence="9 10" key="1">
    <citation type="submission" date="2016-10" db="EMBL/GenBank/DDBJ databases">
        <authorList>
            <person name="de Groot N.N."/>
        </authorList>
    </citation>
    <scope>NUCLEOTIDE SEQUENCE [LARGE SCALE GENOMIC DNA]</scope>
    <source>
        <strain evidence="9 10">DSM 19113</strain>
    </source>
</reference>
<keyword evidence="4 8" id="KW-0812">Transmembrane</keyword>
<dbReference type="OrthoDB" id="2148512at2"/>
<sequence length="174" mass="19960">MAGWQFIRFQFIFPLILLVLFLVDGNLAASLGFLMKEPFHTIPMLTFTWLFYAIQFGAYKSLPYYVYVVIFGVLFDIFYTGILGTYTIAFLLGTLVMEKIRPFFDEKMMSGLLLLLIGQVVYLIVTFLSGYLIGSANLSILSFFVYLLLPTVFLNLVVAAIFYYPAWSLLQRIV</sequence>
<dbReference type="Pfam" id="PF04093">
    <property type="entry name" value="MreD"/>
    <property type="match status" value="1"/>
</dbReference>
<feature type="transmembrane region" description="Helical" evidence="8">
    <location>
        <begin position="140"/>
        <end position="164"/>
    </location>
</feature>
<evidence type="ECO:0000313" key="10">
    <source>
        <dbReference type="Proteomes" id="UP000199376"/>
    </source>
</evidence>
<gene>
    <name evidence="9" type="ORF">SAMN05660453_0617</name>
</gene>
<keyword evidence="3" id="KW-1003">Cell membrane</keyword>
<evidence type="ECO:0000256" key="7">
    <source>
        <dbReference type="ARBA" id="ARBA00023136"/>
    </source>
</evidence>
<feature type="transmembrane region" description="Helical" evidence="8">
    <location>
        <begin position="12"/>
        <end position="34"/>
    </location>
</feature>
<dbReference type="EMBL" id="FOLI01000002">
    <property type="protein sequence ID" value="SFB92816.1"/>
    <property type="molecule type" value="Genomic_DNA"/>
</dbReference>
<evidence type="ECO:0000256" key="3">
    <source>
        <dbReference type="ARBA" id="ARBA00022475"/>
    </source>
</evidence>
<dbReference type="InterPro" id="IPR007227">
    <property type="entry name" value="Cell_shape_determining_MreD"/>
</dbReference>
<name>A0A1I1F1G1_9LACO</name>
<dbReference type="Proteomes" id="UP000199376">
    <property type="component" value="Unassembled WGS sequence"/>
</dbReference>
<evidence type="ECO:0000256" key="8">
    <source>
        <dbReference type="SAM" id="Phobius"/>
    </source>
</evidence>
<evidence type="ECO:0000256" key="2">
    <source>
        <dbReference type="ARBA" id="ARBA00007776"/>
    </source>
</evidence>
<evidence type="ECO:0000256" key="1">
    <source>
        <dbReference type="ARBA" id="ARBA00004651"/>
    </source>
</evidence>
<proteinExistence type="inferred from homology"/>
<keyword evidence="10" id="KW-1185">Reference proteome</keyword>
<keyword evidence="5" id="KW-0133">Cell shape</keyword>
<feature type="transmembrane region" description="Helical" evidence="8">
    <location>
        <begin position="112"/>
        <end position="134"/>
    </location>
</feature>
<keyword evidence="7 8" id="KW-0472">Membrane</keyword>
<evidence type="ECO:0000256" key="5">
    <source>
        <dbReference type="ARBA" id="ARBA00022960"/>
    </source>
</evidence>
<protein>
    <submittedName>
        <fullName evidence="9">Rod shape-determining protein MreD</fullName>
    </submittedName>
</protein>
<dbReference type="GO" id="GO:0008360">
    <property type="term" value="P:regulation of cell shape"/>
    <property type="evidence" value="ECO:0007669"/>
    <property type="project" value="UniProtKB-KW"/>
</dbReference>
<dbReference type="STRING" id="283737.SAMN05660453_0617"/>
<evidence type="ECO:0000256" key="6">
    <source>
        <dbReference type="ARBA" id="ARBA00022989"/>
    </source>
</evidence>
<feature type="transmembrane region" description="Helical" evidence="8">
    <location>
        <begin position="64"/>
        <end position="92"/>
    </location>
</feature>
<evidence type="ECO:0000313" key="9">
    <source>
        <dbReference type="EMBL" id="SFB92816.1"/>
    </source>
</evidence>
<dbReference type="RefSeq" id="WP_091501960.1">
    <property type="nucleotide sequence ID" value="NZ_FOLI01000002.1"/>
</dbReference>
<dbReference type="AlphaFoldDB" id="A0A1I1F1G1"/>
<dbReference type="NCBIfam" id="TIGR03426">
    <property type="entry name" value="shape_MreD"/>
    <property type="match status" value="1"/>
</dbReference>
<evidence type="ECO:0000256" key="4">
    <source>
        <dbReference type="ARBA" id="ARBA00022692"/>
    </source>
</evidence>
<dbReference type="GO" id="GO:0005886">
    <property type="term" value="C:plasma membrane"/>
    <property type="evidence" value="ECO:0007669"/>
    <property type="project" value="UniProtKB-SubCell"/>
</dbReference>
<comment type="subcellular location">
    <subcellularLocation>
        <location evidence="1">Cell membrane</location>
        <topology evidence="1">Multi-pass membrane protein</topology>
    </subcellularLocation>
</comment>
<organism evidence="9 10">
    <name type="scientific">Fructobacillus durionis</name>
    <dbReference type="NCBI Taxonomy" id="283737"/>
    <lineage>
        <taxon>Bacteria</taxon>
        <taxon>Bacillati</taxon>
        <taxon>Bacillota</taxon>
        <taxon>Bacilli</taxon>
        <taxon>Lactobacillales</taxon>
        <taxon>Lactobacillaceae</taxon>
        <taxon>Fructobacillus</taxon>
    </lineage>
</organism>